<evidence type="ECO:0000313" key="1">
    <source>
        <dbReference type="EMBL" id="QHU33167.1"/>
    </source>
</evidence>
<proteinExistence type="predicted"/>
<organism evidence="1">
    <name type="scientific">viral metagenome</name>
    <dbReference type="NCBI Taxonomy" id="1070528"/>
    <lineage>
        <taxon>unclassified sequences</taxon>
        <taxon>metagenomes</taxon>
        <taxon>organismal metagenomes</taxon>
    </lineage>
</organism>
<dbReference type="EMBL" id="MN740556">
    <property type="protein sequence ID" value="QHU33167.1"/>
    <property type="molecule type" value="Genomic_DNA"/>
</dbReference>
<accession>A0A6C0LRE9</accession>
<dbReference type="AlphaFoldDB" id="A0A6C0LRE9"/>
<reference evidence="1" key="1">
    <citation type="journal article" date="2020" name="Nature">
        <title>Giant virus diversity and host interactions through global metagenomics.</title>
        <authorList>
            <person name="Schulz F."/>
            <person name="Roux S."/>
            <person name="Paez-Espino D."/>
            <person name="Jungbluth S."/>
            <person name="Walsh D.A."/>
            <person name="Denef V.J."/>
            <person name="McMahon K.D."/>
            <person name="Konstantinidis K.T."/>
            <person name="Eloe-Fadrosh E.A."/>
            <person name="Kyrpides N.C."/>
            <person name="Woyke T."/>
        </authorList>
    </citation>
    <scope>NUCLEOTIDE SEQUENCE</scope>
    <source>
        <strain evidence="1">GVMAG-S-1014582-52</strain>
    </source>
</reference>
<sequence length="43" mass="5368">MFLYILYEYLFNNRHTFGFENIFTCYLFEFNINGITIIKFDIE</sequence>
<name>A0A6C0LRE9_9ZZZZ</name>
<protein>
    <submittedName>
        <fullName evidence="1">Uncharacterized protein</fullName>
    </submittedName>
</protein>